<organism evidence="6 7">
    <name type="scientific">Kluyveromyces lactis (strain ATCC 8585 / CBS 2359 / DSM 70799 / NBRC 1267 / NRRL Y-1140 / WM37)</name>
    <name type="common">Yeast</name>
    <name type="synonym">Candida sphaerica</name>
    <dbReference type="NCBI Taxonomy" id="284590"/>
    <lineage>
        <taxon>Eukaryota</taxon>
        <taxon>Fungi</taxon>
        <taxon>Dikarya</taxon>
        <taxon>Ascomycota</taxon>
        <taxon>Saccharomycotina</taxon>
        <taxon>Saccharomycetes</taxon>
        <taxon>Saccharomycetales</taxon>
        <taxon>Saccharomycetaceae</taxon>
        <taxon>Kluyveromyces</taxon>
    </lineage>
</organism>
<keyword evidence="3" id="KW-0804">Transcription</keyword>
<evidence type="ECO:0000256" key="3">
    <source>
        <dbReference type="ARBA" id="ARBA00023163"/>
    </source>
</evidence>
<dbReference type="HOGENOM" id="CLU_023535_2_0_1"/>
<protein>
    <submittedName>
        <fullName evidence="6">KLLA0F12408p</fullName>
    </submittedName>
</protein>
<dbReference type="KEGG" id="kla:KLLA0_F12408g"/>
<evidence type="ECO:0000256" key="1">
    <source>
        <dbReference type="ARBA" id="ARBA00004123"/>
    </source>
</evidence>
<proteinExistence type="predicted"/>
<dbReference type="PANTHER" id="PTHR21539">
    <property type="entry name" value="SAGA-ASSOCIATED FACTOR 29"/>
    <property type="match status" value="1"/>
</dbReference>
<accession>Q6CK98</accession>
<dbReference type="InterPro" id="IPR047287">
    <property type="entry name" value="Tudor_SGF29_rpt2"/>
</dbReference>
<comment type="subcellular location">
    <subcellularLocation>
        <location evidence="1">Nucleus</location>
    </subcellularLocation>
</comment>
<reference evidence="6 7" key="1">
    <citation type="journal article" date="2004" name="Nature">
        <title>Genome evolution in yeasts.</title>
        <authorList>
            <consortium name="Genolevures"/>
            <person name="Dujon B."/>
            <person name="Sherman D."/>
            <person name="Fischer G."/>
            <person name="Durrens P."/>
            <person name="Casaregola S."/>
            <person name="Lafontaine I."/>
            <person name="de Montigny J."/>
            <person name="Marck C."/>
            <person name="Neuveglise C."/>
            <person name="Talla E."/>
            <person name="Goffard N."/>
            <person name="Frangeul L."/>
            <person name="Aigle M."/>
            <person name="Anthouard V."/>
            <person name="Babour A."/>
            <person name="Barbe V."/>
            <person name="Barnay S."/>
            <person name="Blanchin S."/>
            <person name="Beckerich J.M."/>
            <person name="Beyne E."/>
            <person name="Bleykasten C."/>
            <person name="Boisrame A."/>
            <person name="Boyer J."/>
            <person name="Cattolico L."/>
            <person name="Confanioleri F."/>
            <person name="de Daruvar A."/>
            <person name="Despons L."/>
            <person name="Fabre E."/>
            <person name="Fairhead C."/>
            <person name="Ferry-Dumazet H."/>
            <person name="Groppi A."/>
            <person name="Hantraye F."/>
            <person name="Hennequin C."/>
            <person name="Jauniaux N."/>
            <person name="Joyet P."/>
            <person name="Kachouri R."/>
            <person name="Kerrest A."/>
            <person name="Koszul R."/>
            <person name="Lemaire M."/>
            <person name="Lesur I."/>
            <person name="Ma L."/>
            <person name="Muller H."/>
            <person name="Nicaud J.M."/>
            <person name="Nikolski M."/>
            <person name="Oztas S."/>
            <person name="Ozier-Kalogeropoulos O."/>
            <person name="Pellenz S."/>
            <person name="Potier S."/>
            <person name="Richard G.F."/>
            <person name="Straub M.L."/>
            <person name="Suleau A."/>
            <person name="Swennene D."/>
            <person name="Tekaia F."/>
            <person name="Wesolowski-Louvel M."/>
            <person name="Westhof E."/>
            <person name="Wirth B."/>
            <person name="Zeniou-Meyer M."/>
            <person name="Zivanovic I."/>
            <person name="Bolotin-Fukuhara M."/>
            <person name="Thierry A."/>
            <person name="Bouchier C."/>
            <person name="Caudron B."/>
            <person name="Scarpelli C."/>
            <person name="Gaillardin C."/>
            <person name="Weissenbach J."/>
            <person name="Wincker P."/>
            <person name="Souciet J.L."/>
        </authorList>
    </citation>
    <scope>NUCLEOTIDE SEQUENCE [LARGE SCALE GENOMIC DNA]</scope>
    <source>
        <strain evidence="7">ATCC 8585 / CBS 2359 / DSM 70799 / NBRC 1267 / NRRL Y-1140 / WM37</strain>
    </source>
</reference>
<gene>
    <name evidence="6" type="ORF">KLLA0_F12408g</name>
</gene>
<dbReference type="CDD" id="cd20394">
    <property type="entry name" value="Tudor_SGF29_rpt2"/>
    <property type="match status" value="1"/>
</dbReference>
<name>Q6CK98_KLULA</name>
<dbReference type="Pfam" id="PF07039">
    <property type="entry name" value="SGF29_Tudor"/>
    <property type="match status" value="1"/>
</dbReference>
<evidence type="ECO:0000313" key="6">
    <source>
        <dbReference type="EMBL" id="CAG98349.1"/>
    </source>
</evidence>
<keyword evidence="4" id="KW-0539">Nucleus</keyword>
<dbReference type="FunCoup" id="Q6CK98">
    <property type="interactions" value="455"/>
</dbReference>
<dbReference type="InterPro" id="IPR037802">
    <property type="entry name" value="SGF29"/>
</dbReference>
<feature type="domain" description="SGF29 C-terminal" evidence="5">
    <location>
        <begin position="113"/>
        <end position="246"/>
    </location>
</feature>
<keyword evidence="7" id="KW-1185">Reference proteome</keyword>
<evidence type="ECO:0000259" key="5">
    <source>
        <dbReference type="PROSITE" id="PS51518"/>
    </source>
</evidence>
<dbReference type="AlphaFoldDB" id="Q6CK98"/>
<dbReference type="PANTHER" id="PTHR21539:SF0">
    <property type="entry name" value="SAGA-ASSOCIATED FACTOR 29"/>
    <property type="match status" value="1"/>
</dbReference>
<dbReference type="Gene3D" id="2.30.30.140">
    <property type="match status" value="1"/>
</dbReference>
<dbReference type="InterPro" id="IPR010750">
    <property type="entry name" value="SGF29_tudor-like_dom"/>
</dbReference>
<dbReference type="PROSITE" id="PS51518">
    <property type="entry name" value="SGF29_C"/>
    <property type="match status" value="1"/>
</dbReference>
<dbReference type="FunFam" id="2.30.30.140:FF:000055">
    <property type="entry name" value="SAGA complex component"/>
    <property type="match status" value="1"/>
</dbReference>
<dbReference type="CDD" id="cd20393">
    <property type="entry name" value="Tudor_SGF29_rpt1"/>
    <property type="match status" value="1"/>
</dbReference>
<dbReference type="GO" id="GO:0000124">
    <property type="term" value="C:SAGA complex"/>
    <property type="evidence" value="ECO:0007669"/>
    <property type="project" value="InterPro"/>
</dbReference>
<sequence length="246" mass="28072">MATEDRWGLAVTQLQDLYKIGDIAGFESLDPKNMNFQNMNLNQLADIHEKLEARQSVNEKMRNYCRDLVENISYILDNYPVEEEPILKEESSSTHIPESSVVGRSHWTSQFNPSEPIEVGSEVAYKSKKTGEWIQCICTKVSGDGLRFEVKDPEPDEFGKPGGIFKCNSKEILLIPPVTMKRTQTPNYPANTKVLARYPETTTFYPAIVCGSKRDGTCKLRFDGEEEIDKETEVERRLVLPFPSRR</sequence>
<dbReference type="PaxDb" id="284590-Q6CK98"/>
<dbReference type="GO" id="GO:0005634">
    <property type="term" value="C:nucleus"/>
    <property type="evidence" value="ECO:0007669"/>
    <property type="project" value="UniProtKB-SubCell"/>
</dbReference>
<evidence type="ECO:0000313" key="7">
    <source>
        <dbReference type="Proteomes" id="UP000000598"/>
    </source>
</evidence>
<dbReference type="InterPro" id="IPR047288">
    <property type="entry name" value="Tudor_SGF29_rpt1"/>
</dbReference>
<dbReference type="eggNOG" id="KOG3038">
    <property type="taxonomic scope" value="Eukaryota"/>
</dbReference>
<dbReference type="STRING" id="284590.Q6CK98"/>
<dbReference type="Proteomes" id="UP000000598">
    <property type="component" value="Chromosome F"/>
</dbReference>
<dbReference type="EMBL" id="CR382126">
    <property type="protein sequence ID" value="CAG98349.1"/>
    <property type="molecule type" value="Genomic_DNA"/>
</dbReference>
<dbReference type="InParanoid" id="Q6CK98"/>
<evidence type="ECO:0000256" key="4">
    <source>
        <dbReference type="ARBA" id="ARBA00023242"/>
    </source>
</evidence>
<evidence type="ECO:0000256" key="2">
    <source>
        <dbReference type="ARBA" id="ARBA00023015"/>
    </source>
</evidence>
<keyword evidence="2" id="KW-0805">Transcription regulation</keyword>